<evidence type="ECO:0000259" key="2">
    <source>
        <dbReference type="PROSITE" id="PS51186"/>
    </source>
</evidence>
<dbReference type="OrthoDB" id="2061990at2"/>
<dbReference type="GO" id="GO:0005737">
    <property type="term" value="C:cytoplasm"/>
    <property type="evidence" value="ECO:0007669"/>
    <property type="project" value="TreeGrafter"/>
</dbReference>
<dbReference type="InterPro" id="IPR016181">
    <property type="entry name" value="Acyl_CoA_acyltransferase"/>
</dbReference>
<dbReference type="InterPro" id="IPR051908">
    <property type="entry name" value="Ribosomal_N-acetyltransferase"/>
</dbReference>
<dbReference type="SUPFAM" id="SSF55729">
    <property type="entry name" value="Acyl-CoA N-acyltransferases (Nat)"/>
    <property type="match status" value="1"/>
</dbReference>
<organism evidence="3 4">
    <name type="scientific">Bowdeniella nasicola</name>
    <dbReference type="NCBI Taxonomy" id="208480"/>
    <lineage>
        <taxon>Bacteria</taxon>
        <taxon>Bacillati</taxon>
        <taxon>Actinomycetota</taxon>
        <taxon>Actinomycetes</taxon>
        <taxon>Actinomycetales</taxon>
        <taxon>Actinomycetaceae</taxon>
        <taxon>Bowdeniella</taxon>
    </lineage>
</organism>
<accession>A0A1Q5Q2G7</accession>
<dbReference type="STRING" id="208480.SAMN02910418_01330"/>
<feature type="domain" description="N-acetyltransferase" evidence="2">
    <location>
        <begin position="7"/>
        <end position="166"/>
    </location>
</feature>
<reference evidence="4" key="1">
    <citation type="submission" date="2016-12" db="EMBL/GenBank/DDBJ databases">
        <authorList>
            <person name="Meng X."/>
        </authorList>
    </citation>
    <scope>NUCLEOTIDE SEQUENCE [LARGE SCALE GENOMIC DNA]</scope>
    <source>
        <strain evidence="4">DSM 19116</strain>
    </source>
</reference>
<dbReference type="GO" id="GO:0008999">
    <property type="term" value="F:protein-N-terminal-alanine acetyltransferase activity"/>
    <property type="evidence" value="ECO:0007669"/>
    <property type="project" value="TreeGrafter"/>
</dbReference>
<name>A0A1Q5Q2G7_9ACTO</name>
<dbReference type="Pfam" id="PF13302">
    <property type="entry name" value="Acetyltransf_3"/>
    <property type="match status" value="1"/>
</dbReference>
<dbReference type="PANTHER" id="PTHR43441:SF10">
    <property type="entry name" value="ACETYLTRANSFERASE"/>
    <property type="match status" value="1"/>
</dbReference>
<keyword evidence="4" id="KW-1185">Reference proteome</keyword>
<dbReference type="Proteomes" id="UP000185628">
    <property type="component" value="Unassembled WGS sequence"/>
</dbReference>
<dbReference type="GO" id="GO:1990189">
    <property type="term" value="F:protein N-terminal-serine acetyltransferase activity"/>
    <property type="evidence" value="ECO:0007669"/>
    <property type="project" value="TreeGrafter"/>
</dbReference>
<dbReference type="PANTHER" id="PTHR43441">
    <property type="entry name" value="RIBOSOMAL-PROTEIN-SERINE ACETYLTRANSFERASE"/>
    <property type="match status" value="1"/>
</dbReference>
<gene>
    <name evidence="3" type="ORF">BSZ39_07535</name>
</gene>
<dbReference type="CDD" id="cd04301">
    <property type="entry name" value="NAT_SF"/>
    <property type="match status" value="1"/>
</dbReference>
<comment type="caution">
    <text evidence="3">The sequence shown here is derived from an EMBL/GenBank/DDBJ whole genome shotgun (WGS) entry which is preliminary data.</text>
</comment>
<dbReference type="Gene3D" id="3.40.630.30">
    <property type="match status" value="1"/>
</dbReference>
<dbReference type="EMBL" id="MQVR01000039">
    <property type="protein sequence ID" value="OKL53810.1"/>
    <property type="molecule type" value="Genomic_DNA"/>
</dbReference>
<dbReference type="AlphaFoldDB" id="A0A1Q5Q2G7"/>
<dbReference type="InterPro" id="IPR000182">
    <property type="entry name" value="GNAT_dom"/>
</dbReference>
<protein>
    <recommendedName>
        <fullName evidence="2">N-acetyltransferase domain-containing protein</fullName>
    </recommendedName>
</protein>
<proteinExistence type="predicted"/>
<evidence type="ECO:0000313" key="3">
    <source>
        <dbReference type="EMBL" id="OKL53810.1"/>
    </source>
</evidence>
<feature type="region of interest" description="Disordered" evidence="1">
    <location>
        <begin position="168"/>
        <end position="192"/>
    </location>
</feature>
<evidence type="ECO:0000313" key="4">
    <source>
        <dbReference type="Proteomes" id="UP000185628"/>
    </source>
</evidence>
<sequence length="192" mass="20833">MEKKPTAHVRPLTLADAGDVLAAFRSASDMSRQGDVTDEISAASYLAWACGKDSNTTSFAIEVDGRVAGCVGISVDAVNLVGWVWYWMHADYRSRGLTSRATTTVANWALTDGGLERLELGHRANNPASGRVALAAGFTWEGVERGKFLIDGERIDVRTYGRLKLDPPPTSETLDVETASWPSLIGQHREEP</sequence>
<evidence type="ECO:0000256" key="1">
    <source>
        <dbReference type="SAM" id="MobiDB-lite"/>
    </source>
</evidence>
<dbReference type="RefSeq" id="WP_073716750.1">
    <property type="nucleotide sequence ID" value="NZ_MQVR01000039.1"/>
</dbReference>
<dbReference type="PROSITE" id="PS51186">
    <property type="entry name" value="GNAT"/>
    <property type="match status" value="1"/>
</dbReference>